<dbReference type="AlphaFoldDB" id="A0AAP6ZXM4"/>
<protein>
    <submittedName>
        <fullName evidence="2">NAD-dependent epimerase/dehydratase family protein</fullName>
    </submittedName>
</protein>
<proteinExistence type="predicted"/>
<dbReference type="InterPro" id="IPR001509">
    <property type="entry name" value="Epimerase_deHydtase"/>
</dbReference>
<evidence type="ECO:0000313" key="3">
    <source>
        <dbReference type="Proteomes" id="UP000552038"/>
    </source>
</evidence>
<dbReference type="InterPro" id="IPR036291">
    <property type="entry name" value="NAD(P)-bd_dom_sf"/>
</dbReference>
<dbReference type="SUPFAM" id="SSF51735">
    <property type="entry name" value="NAD(P)-binding Rossmann-fold domains"/>
    <property type="match status" value="1"/>
</dbReference>
<dbReference type="PANTHER" id="PTHR43245:SF13">
    <property type="entry name" value="UDP-D-APIOSE_UDP-D-XYLOSE SYNTHASE 2"/>
    <property type="match status" value="1"/>
</dbReference>
<name>A0AAP6ZXM4_PAEAL</name>
<gene>
    <name evidence="2" type="ORF">HMI46_05185</name>
</gene>
<comment type="caution">
    <text evidence="2">The sequence shown here is derived from an EMBL/GenBank/DDBJ whole genome shotgun (WGS) entry which is preliminary data.</text>
</comment>
<dbReference type="EMBL" id="JABFOR010000004">
    <property type="protein sequence ID" value="NOJ69942.1"/>
    <property type="molecule type" value="Genomic_DNA"/>
</dbReference>
<sequence length="305" mass="34219">MSKVLVLGGTRFFGKKLVHLLIQEGADVTVATRGHTVDSFGDQVKRLQLDRTDPEQLRAAVADTEWDVVYDNICYHPQEAFQACEIFVGKVKRYIFTSTLSVYPFGQTEKYTEGAFSPYTYAIPADVPKDIAYGEGKRLAEAVLFQNASFPVCAVRFPIVLGMDDYTKRLHFHIEHIQRGQPIGLPNPQASISFITSDEAARFLFWLKNQHFEGPVNACSDGALSIGEIIRLIEEKVSKQAVIVDTSDSEQDAALDDAHRSPFGIPDDWGMDTSKAAKHGFKFDSIHDWYPKLLEQIIKSKNEVE</sequence>
<dbReference type="InterPro" id="IPR050177">
    <property type="entry name" value="Lipid_A_modif_metabolic_enz"/>
</dbReference>
<feature type="domain" description="NAD-dependent epimerase/dehydratase" evidence="1">
    <location>
        <begin position="4"/>
        <end position="210"/>
    </location>
</feature>
<dbReference type="Proteomes" id="UP000552038">
    <property type="component" value="Unassembled WGS sequence"/>
</dbReference>
<evidence type="ECO:0000259" key="1">
    <source>
        <dbReference type="Pfam" id="PF01370"/>
    </source>
</evidence>
<dbReference type="PANTHER" id="PTHR43245">
    <property type="entry name" value="BIFUNCTIONAL POLYMYXIN RESISTANCE PROTEIN ARNA"/>
    <property type="match status" value="1"/>
</dbReference>
<dbReference type="RefSeq" id="WP_163976824.1">
    <property type="nucleotide sequence ID" value="NZ_JABFOR010000004.1"/>
</dbReference>
<accession>A0AAP6ZXM4</accession>
<dbReference type="Pfam" id="PF01370">
    <property type="entry name" value="Epimerase"/>
    <property type="match status" value="1"/>
</dbReference>
<organism evidence="2 3">
    <name type="scientific">Paenibacillus alvei</name>
    <name type="common">Bacillus alvei</name>
    <dbReference type="NCBI Taxonomy" id="44250"/>
    <lineage>
        <taxon>Bacteria</taxon>
        <taxon>Bacillati</taxon>
        <taxon>Bacillota</taxon>
        <taxon>Bacilli</taxon>
        <taxon>Bacillales</taxon>
        <taxon>Paenibacillaceae</taxon>
        <taxon>Paenibacillus</taxon>
    </lineage>
</organism>
<dbReference type="Gene3D" id="3.40.50.720">
    <property type="entry name" value="NAD(P)-binding Rossmann-like Domain"/>
    <property type="match status" value="1"/>
</dbReference>
<reference evidence="2 3" key="1">
    <citation type="submission" date="2020-05" db="EMBL/GenBank/DDBJ databases">
        <title>Whole genome sequencing and identification of novel metabolites from Paenibacillus alvei strain JR949.</title>
        <authorList>
            <person name="Rajendhran J."/>
            <person name="Sree Pranav P."/>
            <person name="Mahalakshmi B."/>
            <person name="Karthikeyan R."/>
        </authorList>
    </citation>
    <scope>NUCLEOTIDE SEQUENCE [LARGE SCALE GENOMIC DNA]</scope>
    <source>
        <strain evidence="2 3">JR949</strain>
    </source>
</reference>
<evidence type="ECO:0000313" key="2">
    <source>
        <dbReference type="EMBL" id="NOJ69942.1"/>
    </source>
</evidence>